<dbReference type="AlphaFoldDB" id="A0A1S9RVM2"/>
<feature type="coiled-coil region" evidence="2">
    <location>
        <begin position="90"/>
        <end position="194"/>
    </location>
</feature>
<evidence type="ECO:0000256" key="2">
    <source>
        <dbReference type="SAM" id="Coils"/>
    </source>
</evidence>
<name>A0A1S9RVM2_PENBI</name>
<dbReference type="EMBL" id="LJBN01000112">
    <property type="protein sequence ID" value="OOQ89371.1"/>
    <property type="molecule type" value="Genomic_DNA"/>
</dbReference>
<feature type="domain" description="Autophagy-related protein 16" evidence="4">
    <location>
        <begin position="7"/>
        <end position="207"/>
    </location>
</feature>
<comment type="similarity">
    <text evidence="1">Belongs to the ATG16 family.</text>
</comment>
<protein>
    <submittedName>
        <fullName evidence="5">Autophagy protein 16</fullName>
    </submittedName>
</protein>
<keyword evidence="2" id="KW-0175">Coiled coil</keyword>
<dbReference type="Proteomes" id="UP000190744">
    <property type="component" value="Unassembled WGS sequence"/>
</dbReference>
<dbReference type="InterPro" id="IPR013923">
    <property type="entry name" value="Autophagy-rel_prot_16_dom"/>
</dbReference>
<evidence type="ECO:0000256" key="3">
    <source>
        <dbReference type="SAM" id="MobiDB-lite"/>
    </source>
</evidence>
<comment type="caution">
    <text evidence="5">The sequence shown here is derived from an EMBL/GenBank/DDBJ whole genome shotgun (WGS) entry which is preliminary data.</text>
</comment>
<dbReference type="Pfam" id="PF08614">
    <property type="entry name" value="ATG16"/>
    <property type="match status" value="1"/>
</dbReference>
<evidence type="ECO:0000259" key="4">
    <source>
        <dbReference type="Pfam" id="PF08614"/>
    </source>
</evidence>
<dbReference type="CDD" id="cd22887">
    <property type="entry name" value="Atg16_CCD"/>
    <property type="match status" value="1"/>
</dbReference>
<organism evidence="5 6">
    <name type="scientific">Penicillium brasilianum</name>
    <dbReference type="NCBI Taxonomy" id="104259"/>
    <lineage>
        <taxon>Eukaryota</taxon>
        <taxon>Fungi</taxon>
        <taxon>Dikarya</taxon>
        <taxon>Ascomycota</taxon>
        <taxon>Pezizomycotina</taxon>
        <taxon>Eurotiomycetes</taxon>
        <taxon>Eurotiomycetidae</taxon>
        <taxon>Eurotiales</taxon>
        <taxon>Aspergillaceae</taxon>
        <taxon>Penicillium</taxon>
    </lineage>
</organism>
<evidence type="ECO:0000256" key="1">
    <source>
        <dbReference type="ARBA" id="ARBA00005331"/>
    </source>
</evidence>
<accession>A0A1S9RVM2</accession>
<reference evidence="6" key="1">
    <citation type="submission" date="2015-09" db="EMBL/GenBank/DDBJ databases">
        <authorList>
            <person name="Fill T.P."/>
            <person name="Baretta J.F."/>
            <person name="de Almeida L.G."/>
            <person name="Rocha M."/>
            <person name="de Souza D.H."/>
            <person name="Malavazi I."/>
            <person name="Cerdeira L.T."/>
            <person name="Hong H."/>
            <person name="Samborskyy M."/>
            <person name="de Vasconcelos A.T."/>
            <person name="Leadlay P."/>
            <person name="Rodrigues-Filho E."/>
        </authorList>
    </citation>
    <scope>NUCLEOTIDE SEQUENCE [LARGE SCALE GENOMIC DNA]</scope>
    <source>
        <strain evidence="6">LaBioMMi 136</strain>
    </source>
</reference>
<dbReference type="Gene3D" id="1.20.5.170">
    <property type="match status" value="1"/>
</dbReference>
<proteinExistence type="inferred from homology"/>
<evidence type="ECO:0000313" key="6">
    <source>
        <dbReference type="Proteomes" id="UP000190744"/>
    </source>
</evidence>
<feature type="region of interest" description="Disordered" evidence="3">
    <location>
        <begin position="37"/>
        <end position="85"/>
    </location>
</feature>
<sequence>MPHWREEYLAALAVRDQREKANVELYDAYTRLANRSAQLATPIDFGTTPAAGRRSSVAHGESPQPISSAPGTVPKRQPSSEPDPSLAELLKTTRADLSEAQRSRTDLQDQLNRLNIELDKLRKKSHRDGRRLQTLESEKDILGKRLKDRDEELREKTKLLEDFQAELASLNLEFNMAEKRSNELQRENKELVDRWMARMGQEADAMNDASKFS</sequence>
<evidence type="ECO:0000313" key="5">
    <source>
        <dbReference type="EMBL" id="OOQ89371.1"/>
    </source>
</evidence>
<gene>
    <name evidence="5" type="primary">atg16</name>
    <name evidence="5" type="ORF">PEBR_27651</name>
</gene>